<comment type="caution">
    <text evidence="1">The sequence shown here is derived from an EMBL/GenBank/DDBJ whole genome shotgun (WGS) entry which is preliminary data.</text>
</comment>
<organism evidence="1 2">
    <name type="scientific">Pistacia integerrima</name>
    <dbReference type="NCBI Taxonomy" id="434235"/>
    <lineage>
        <taxon>Eukaryota</taxon>
        <taxon>Viridiplantae</taxon>
        <taxon>Streptophyta</taxon>
        <taxon>Embryophyta</taxon>
        <taxon>Tracheophyta</taxon>
        <taxon>Spermatophyta</taxon>
        <taxon>Magnoliopsida</taxon>
        <taxon>eudicotyledons</taxon>
        <taxon>Gunneridae</taxon>
        <taxon>Pentapetalae</taxon>
        <taxon>rosids</taxon>
        <taxon>malvids</taxon>
        <taxon>Sapindales</taxon>
        <taxon>Anacardiaceae</taxon>
        <taxon>Pistacia</taxon>
    </lineage>
</organism>
<protein>
    <submittedName>
        <fullName evidence="1">Uncharacterized protein</fullName>
    </submittedName>
</protein>
<proteinExistence type="predicted"/>
<evidence type="ECO:0000313" key="2">
    <source>
        <dbReference type="Proteomes" id="UP001163603"/>
    </source>
</evidence>
<accession>A0ACC0X936</accession>
<sequence length="128" mass="13907">MRSLHERSWWVRAVDEFIGVLQSSPLVTRAKKVQESTVPAPSKSLIDQGPYVNVVEDGMVAAAGTVAINDVVEDAPNESVAQLNKDHDDVSLETENDDKVGGKTLHENNLMSPSQQNADADDLIVPMI</sequence>
<dbReference type="Proteomes" id="UP001163603">
    <property type="component" value="Chromosome 14"/>
</dbReference>
<reference evidence="2" key="1">
    <citation type="journal article" date="2023" name="G3 (Bethesda)">
        <title>Genome assembly and association tests identify interacting loci associated with vigor, precocity, and sex in interspecific pistachio rootstocks.</title>
        <authorList>
            <person name="Palmer W."/>
            <person name="Jacygrad E."/>
            <person name="Sagayaradj S."/>
            <person name="Cavanaugh K."/>
            <person name="Han R."/>
            <person name="Bertier L."/>
            <person name="Beede B."/>
            <person name="Kafkas S."/>
            <person name="Golino D."/>
            <person name="Preece J."/>
            <person name="Michelmore R."/>
        </authorList>
    </citation>
    <scope>NUCLEOTIDE SEQUENCE [LARGE SCALE GENOMIC DNA]</scope>
</reference>
<keyword evidence="2" id="KW-1185">Reference proteome</keyword>
<dbReference type="EMBL" id="CM047749">
    <property type="protein sequence ID" value="KAJ0011308.1"/>
    <property type="molecule type" value="Genomic_DNA"/>
</dbReference>
<evidence type="ECO:0000313" key="1">
    <source>
        <dbReference type="EMBL" id="KAJ0011308.1"/>
    </source>
</evidence>
<gene>
    <name evidence="1" type="ORF">Pint_33335</name>
</gene>
<name>A0ACC0X936_9ROSI</name>